<accession>A0ACD2ZZH9</accession>
<evidence type="ECO:0000313" key="1">
    <source>
        <dbReference type="EMBL" id="TFK58057.1"/>
    </source>
</evidence>
<dbReference type="EMBL" id="ML209693">
    <property type="protein sequence ID" value="TFK58057.1"/>
    <property type="molecule type" value="Genomic_DNA"/>
</dbReference>
<protein>
    <submittedName>
        <fullName evidence="1">Uncharacterized protein</fullName>
    </submittedName>
</protein>
<gene>
    <name evidence="1" type="ORF">BDN72DRAFT_884299</name>
</gene>
<reference evidence="1 2" key="1">
    <citation type="journal article" date="2019" name="Nat. Ecol. Evol.">
        <title>Megaphylogeny resolves global patterns of mushroom evolution.</title>
        <authorList>
            <person name="Varga T."/>
            <person name="Krizsan K."/>
            <person name="Foldi C."/>
            <person name="Dima B."/>
            <person name="Sanchez-Garcia M."/>
            <person name="Sanchez-Ramirez S."/>
            <person name="Szollosi G.J."/>
            <person name="Szarkandi J.G."/>
            <person name="Papp V."/>
            <person name="Albert L."/>
            <person name="Andreopoulos W."/>
            <person name="Angelini C."/>
            <person name="Antonin V."/>
            <person name="Barry K.W."/>
            <person name="Bougher N.L."/>
            <person name="Buchanan P."/>
            <person name="Buyck B."/>
            <person name="Bense V."/>
            <person name="Catcheside P."/>
            <person name="Chovatia M."/>
            <person name="Cooper J."/>
            <person name="Damon W."/>
            <person name="Desjardin D."/>
            <person name="Finy P."/>
            <person name="Geml J."/>
            <person name="Haridas S."/>
            <person name="Hughes K."/>
            <person name="Justo A."/>
            <person name="Karasinski D."/>
            <person name="Kautmanova I."/>
            <person name="Kiss B."/>
            <person name="Kocsube S."/>
            <person name="Kotiranta H."/>
            <person name="LaButti K.M."/>
            <person name="Lechner B.E."/>
            <person name="Liimatainen K."/>
            <person name="Lipzen A."/>
            <person name="Lukacs Z."/>
            <person name="Mihaltcheva S."/>
            <person name="Morgado L.N."/>
            <person name="Niskanen T."/>
            <person name="Noordeloos M.E."/>
            <person name="Ohm R.A."/>
            <person name="Ortiz-Santana B."/>
            <person name="Ovrebo C."/>
            <person name="Racz N."/>
            <person name="Riley R."/>
            <person name="Savchenko A."/>
            <person name="Shiryaev A."/>
            <person name="Soop K."/>
            <person name="Spirin V."/>
            <person name="Szebenyi C."/>
            <person name="Tomsovsky M."/>
            <person name="Tulloss R.E."/>
            <person name="Uehling J."/>
            <person name="Grigoriev I.V."/>
            <person name="Vagvolgyi C."/>
            <person name="Papp T."/>
            <person name="Martin F.M."/>
            <person name="Miettinen O."/>
            <person name="Hibbett D.S."/>
            <person name="Nagy L.G."/>
        </authorList>
    </citation>
    <scope>NUCLEOTIDE SEQUENCE [LARGE SCALE GENOMIC DNA]</scope>
    <source>
        <strain evidence="1 2">NL-1719</strain>
    </source>
</reference>
<feature type="non-terminal residue" evidence="1">
    <location>
        <position position="1"/>
    </location>
</feature>
<proteinExistence type="predicted"/>
<keyword evidence="2" id="KW-1185">Reference proteome</keyword>
<sequence>MFKPALLLIAYATTTFGAAVYYCTNANWGGDCHLTPPITGTDVCHNLEGGVQEFNDQISSFGPDSGLYCVAFKNYDCHTSDGDYTITYPGVSDLSIVPGWNDVISSYICNQEAGSDFCQRTVEANVEINVEITKLSTDDTNTGVVYTVAIITACQD</sequence>
<name>A0ACD2ZZH9_9AGAR</name>
<dbReference type="Proteomes" id="UP000308600">
    <property type="component" value="Unassembled WGS sequence"/>
</dbReference>
<evidence type="ECO:0000313" key="2">
    <source>
        <dbReference type="Proteomes" id="UP000308600"/>
    </source>
</evidence>
<organism evidence="1 2">
    <name type="scientific">Pluteus cervinus</name>
    <dbReference type="NCBI Taxonomy" id="181527"/>
    <lineage>
        <taxon>Eukaryota</taxon>
        <taxon>Fungi</taxon>
        <taxon>Dikarya</taxon>
        <taxon>Basidiomycota</taxon>
        <taxon>Agaricomycotina</taxon>
        <taxon>Agaricomycetes</taxon>
        <taxon>Agaricomycetidae</taxon>
        <taxon>Agaricales</taxon>
        <taxon>Pluteineae</taxon>
        <taxon>Pluteaceae</taxon>
        <taxon>Pluteus</taxon>
    </lineage>
</organism>